<dbReference type="Proteomes" id="UP001187192">
    <property type="component" value="Unassembled WGS sequence"/>
</dbReference>
<protein>
    <submittedName>
        <fullName evidence="1">Uncharacterized protein</fullName>
    </submittedName>
</protein>
<dbReference type="AlphaFoldDB" id="A0AA88J0K5"/>
<proteinExistence type="predicted"/>
<comment type="caution">
    <text evidence="1">The sequence shown here is derived from an EMBL/GenBank/DDBJ whole genome shotgun (WGS) entry which is preliminary data.</text>
</comment>
<gene>
    <name evidence="1" type="ORF">TIFTF001_028821</name>
</gene>
<reference evidence="1" key="1">
    <citation type="submission" date="2023-07" db="EMBL/GenBank/DDBJ databases">
        <title>draft genome sequence of fig (Ficus carica).</title>
        <authorList>
            <person name="Takahashi T."/>
            <person name="Nishimura K."/>
        </authorList>
    </citation>
    <scope>NUCLEOTIDE SEQUENCE</scope>
</reference>
<name>A0AA88J0K5_FICCA</name>
<dbReference type="EMBL" id="BTGU01000090">
    <property type="protein sequence ID" value="GMN59719.1"/>
    <property type="molecule type" value="Genomic_DNA"/>
</dbReference>
<accession>A0AA88J0K5</accession>
<evidence type="ECO:0000313" key="1">
    <source>
        <dbReference type="EMBL" id="GMN59719.1"/>
    </source>
</evidence>
<sequence>MKSTCIKYYGVVVELWHRLWVRRGASDPEVQSPHSSRHQLSCDGGCVWRGASIGTNLTCLGGGLSFCGGSAQIWLPFDG</sequence>
<keyword evidence="2" id="KW-1185">Reference proteome</keyword>
<evidence type="ECO:0000313" key="2">
    <source>
        <dbReference type="Proteomes" id="UP001187192"/>
    </source>
</evidence>
<organism evidence="1 2">
    <name type="scientific">Ficus carica</name>
    <name type="common">Common fig</name>
    <dbReference type="NCBI Taxonomy" id="3494"/>
    <lineage>
        <taxon>Eukaryota</taxon>
        <taxon>Viridiplantae</taxon>
        <taxon>Streptophyta</taxon>
        <taxon>Embryophyta</taxon>
        <taxon>Tracheophyta</taxon>
        <taxon>Spermatophyta</taxon>
        <taxon>Magnoliopsida</taxon>
        <taxon>eudicotyledons</taxon>
        <taxon>Gunneridae</taxon>
        <taxon>Pentapetalae</taxon>
        <taxon>rosids</taxon>
        <taxon>fabids</taxon>
        <taxon>Rosales</taxon>
        <taxon>Moraceae</taxon>
        <taxon>Ficeae</taxon>
        <taxon>Ficus</taxon>
    </lineage>
</organism>